<dbReference type="SMART" id="SM01099">
    <property type="entry name" value="CPW_WPC"/>
    <property type="match status" value="5"/>
</dbReference>
<dbReference type="OMA" id="YTLPCPK"/>
<evidence type="ECO:0000259" key="3">
    <source>
        <dbReference type="SMART" id="SM01099"/>
    </source>
</evidence>
<dbReference type="Pfam" id="PF09717">
    <property type="entry name" value="CPW_WPC"/>
    <property type="match status" value="4"/>
</dbReference>
<proteinExistence type="predicted"/>
<dbReference type="AlphaFoldDB" id="A0A061D6D8"/>
<dbReference type="RefSeq" id="XP_012768437.1">
    <property type="nucleotide sequence ID" value="XM_012912983.1"/>
</dbReference>
<dbReference type="InterPro" id="IPR006387">
    <property type="entry name" value="CPW_WPC_dom"/>
</dbReference>
<keyword evidence="5" id="KW-1185">Reference proteome</keyword>
<accession>A0A061D6D8</accession>
<feature type="domain" description="CPW-WPC" evidence="3">
    <location>
        <begin position="216"/>
        <end position="274"/>
    </location>
</feature>
<feature type="signal peptide" evidence="2">
    <location>
        <begin position="1"/>
        <end position="20"/>
    </location>
</feature>
<sequence>MRRLRFYVFVFLWLWPPLAAFGRDDLLKLEIPENHGTKELYKAFKSEPKEEHVEERVGDLVASAASQESPKEIDPFTSKCVRDFAQPCPDGWTKVGDMCEAPASYKGDCARSVDTSEFTVERKMLFMEDCKVEWPCKSAVDRTDTQYCQDTERNFLQPCPENFLRHKQDSGYVCVPDFSGYMGPCNSIVDFTDFTRESKMIWAQTCGTTWPCMTVCPKVFDRCPLDWTVAPDGACDAPASYKGPCEKRAYFTYYTQEMKRKKLLECDIPFECSSDCKRDYNRCPVLWKEESGGYCVLPSGAFGCRDILIDIMKQAGRPHATLGSNAFDLRSLDIESKKLFESKCSNVVFPCMEDDDGINWSLQCPRGWTISAEDLRSCRPPKVNDEDLCKSQVIFNDEEEKRAFASRCQINWSGTNEPTTPTAATTTAVKEQDHVSGPVSGICNLFLAIYSTTDIGSVHAISKTPDQAPSTPQEAEMHQTRSARKKLPREKAVSAIRAVLDVGPYVVGQTRSPNRRLFKGFTREVHLLPGST</sequence>
<evidence type="ECO:0000313" key="4">
    <source>
        <dbReference type="EMBL" id="CDR96251.1"/>
    </source>
</evidence>
<keyword evidence="2" id="KW-0732">Signal</keyword>
<feature type="region of interest" description="Disordered" evidence="1">
    <location>
        <begin position="462"/>
        <end position="489"/>
    </location>
</feature>
<feature type="domain" description="CPW-WPC" evidence="3">
    <location>
        <begin position="356"/>
        <end position="416"/>
    </location>
</feature>
<feature type="domain" description="CPW-WPC" evidence="3">
    <location>
        <begin position="80"/>
        <end position="138"/>
    </location>
</feature>
<organism evidence="4 5">
    <name type="scientific">Babesia bigemina</name>
    <dbReference type="NCBI Taxonomy" id="5866"/>
    <lineage>
        <taxon>Eukaryota</taxon>
        <taxon>Sar</taxon>
        <taxon>Alveolata</taxon>
        <taxon>Apicomplexa</taxon>
        <taxon>Aconoidasida</taxon>
        <taxon>Piroplasmida</taxon>
        <taxon>Babesiidae</taxon>
        <taxon>Babesia</taxon>
    </lineage>
</organism>
<feature type="compositionally biased region" description="Polar residues" evidence="1">
    <location>
        <begin position="464"/>
        <end position="473"/>
    </location>
</feature>
<feature type="domain" description="CPW-WPC" evidence="3">
    <location>
        <begin position="148"/>
        <end position="214"/>
    </location>
</feature>
<gene>
    <name evidence="4" type="ORF">BBBOND_0301550</name>
</gene>
<dbReference type="GeneID" id="24564792"/>
<name>A0A061D6D8_BABBI</name>
<dbReference type="VEuPathDB" id="PiroplasmaDB:BBBOND_0301550"/>
<feature type="domain" description="CPW-WPC" evidence="3">
    <location>
        <begin position="276"/>
        <end position="353"/>
    </location>
</feature>
<dbReference type="Proteomes" id="UP000033188">
    <property type="component" value="Chromosome 3"/>
</dbReference>
<feature type="chain" id="PRO_5001600643" evidence="2">
    <location>
        <begin position="21"/>
        <end position="532"/>
    </location>
</feature>
<protein>
    <submittedName>
        <fullName evidence="4">Plasmodium falciparum CPW-WPC domain containing protein, putative</fullName>
    </submittedName>
</protein>
<evidence type="ECO:0000256" key="1">
    <source>
        <dbReference type="SAM" id="MobiDB-lite"/>
    </source>
</evidence>
<dbReference type="EMBL" id="LK391709">
    <property type="protein sequence ID" value="CDR96251.1"/>
    <property type="molecule type" value="Genomic_DNA"/>
</dbReference>
<evidence type="ECO:0000256" key="2">
    <source>
        <dbReference type="SAM" id="SignalP"/>
    </source>
</evidence>
<dbReference type="KEGG" id="bbig:BBBOND_0301550"/>
<dbReference type="NCBIfam" id="TIGR01492">
    <property type="entry name" value="CPW_WPC"/>
    <property type="match status" value="3"/>
</dbReference>
<dbReference type="OrthoDB" id="373941at2759"/>
<evidence type="ECO:0000313" key="5">
    <source>
        <dbReference type="Proteomes" id="UP000033188"/>
    </source>
</evidence>
<reference evidence="5" key="1">
    <citation type="journal article" date="2014" name="Nucleic Acids Res.">
        <title>The evolutionary dynamics of variant antigen genes in Babesia reveal a history of genomic innovation underlying host-parasite interaction.</title>
        <authorList>
            <person name="Jackson A.P."/>
            <person name="Otto T.D."/>
            <person name="Darby A."/>
            <person name="Ramaprasad A."/>
            <person name="Xia D."/>
            <person name="Echaide I.E."/>
            <person name="Farber M."/>
            <person name="Gahlot S."/>
            <person name="Gamble J."/>
            <person name="Gupta D."/>
            <person name="Gupta Y."/>
            <person name="Jackson L."/>
            <person name="Malandrin L."/>
            <person name="Malas T.B."/>
            <person name="Moussa E."/>
            <person name="Nair M."/>
            <person name="Reid A.J."/>
            <person name="Sanders M."/>
            <person name="Sharma J."/>
            <person name="Tracey A."/>
            <person name="Quail M.A."/>
            <person name="Weir W."/>
            <person name="Wastling J.M."/>
            <person name="Hall N."/>
            <person name="Willadsen P."/>
            <person name="Lingelbach K."/>
            <person name="Shiels B."/>
            <person name="Tait A."/>
            <person name="Berriman M."/>
            <person name="Allred D.R."/>
            <person name="Pain A."/>
        </authorList>
    </citation>
    <scope>NUCLEOTIDE SEQUENCE [LARGE SCALE GENOMIC DNA]</scope>
    <source>
        <strain evidence="5">Bond</strain>
    </source>
</reference>